<gene>
    <name evidence="1" type="ORF">HPB50_000724</name>
</gene>
<evidence type="ECO:0000313" key="1">
    <source>
        <dbReference type="EMBL" id="KAH6937462.1"/>
    </source>
</evidence>
<sequence length="543" mass="59161">MASAARLAAVAIVLAGSTFTVAAAAATAHFPNPTAQQEKDPQFWYRSNREALQQRLNAEKREGRANNVILFVGDGMGISTITAARVFKGQLTGKAGENSALSFEKFPHASLSKVYCADRLVPDSACSGTAIQCGVKNNYYTLGVSAHVTFKNCTESSNPRHHLKCLYELAQESDKTTGFVTTASVTDATVAAGYAHSAHRDWESSVGVTSGGENCLDIAHQLVHRPPGMHLRFIAGGGREHFLVPEEAQQTGEPGKRPDSRNLIEEWTNLKQSDRMNAYVCNTKEDVENLDTAAAETVLALLASGDLPYENLDDIREGTSLLTKLTEKAIRILSKNPDGFLLLVEAGQIDKGHHQTKAHRSLTEVLSLDLAVAKAVEMTRPEETLIVVTADHGHTFVMGGKPHRGANIFGIDDNQNPKTLLNYAVGPGYQRDYSNLTLEETSLYNFSSDFAFPSVYPEKAGTHSGEDVAVFAYGPYAHLFSGVHEQTYIYEVIRYAAGLDDSSNRTRRQSLLAALAAWVPGPVKYAFALAVLFYLHMFISTFL</sequence>
<name>A0ACB7SWE4_HYAAI</name>
<proteinExistence type="predicted"/>
<dbReference type="EMBL" id="CM023482">
    <property type="protein sequence ID" value="KAH6937462.1"/>
    <property type="molecule type" value="Genomic_DNA"/>
</dbReference>
<accession>A0ACB7SWE4</accession>
<comment type="caution">
    <text evidence="1">The sequence shown here is derived from an EMBL/GenBank/DDBJ whole genome shotgun (WGS) entry which is preliminary data.</text>
</comment>
<reference evidence="1" key="1">
    <citation type="submission" date="2020-05" db="EMBL/GenBank/DDBJ databases">
        <title>Large-scale comparative analyses of tick genomes elucidate their genetic diversity and vector capacities.</title>
        <authorList>
            <person name="Jia N."/>
            <person name="Wang J."/>
            <person name="Shi W."/>
            <person name="Du L."/>
            <person name="Sun Y."/>
            <person name="Zhan W."/>
            <person name="Jiang J."/>
            <person name="Wang Q."/>
            <person name="Zhang B."/>
            <person name="Ji P."/>
            <person name="Sakyi L.B."/>
            <person name="Cui X."/>
            <person name="Yuan T."/>
            <person name="Jiang B."/>
            <person name="Yang W."/>
            <person name="Lam T.T.-Y."/>
            <person name="Chang Q."/>
            <person name="Ding S."/>
            <person name="Wang X."/>
            <person name="Zhu J."/>
            <person name="Ruan X."/>
            <person name="Zhao L."/>
            <person name="Wei J."/>
            <person name="Que T."/>
            <person name="Du C."/>
            <person name="Cheng J."/>
            <person name="Dai P."/>
            <person name="Han X."/>
            <person name="Huang E."/>
            <person name="Gao Y."/>
            <person name="Liu J."/>
            <person name="Shao H."/>
            <person name="Ye R."/>
            <person name="Li L."/>
            <person name="Wei W."/>
            <person name="Wang X."/>
            <person name="Wang C."/>
            <person name="Yang T."/>
            <person name="Huo Q."/>
            <person name="Li W."/>
            <person name="Guo W."/>
            <person name="Chen H."/>
            <person name="Zhou L."/>
            <person name="Ni X."/>
            <person name="Tian J."/>
            <person name="Zhou Y."/>
            <person name="Sheng Y."/>
            <person name="Liu T."/>
            <person name="Pan Y."/>
            <person name="Xia L."/>
            <person name="Li J."/>
            <person name="Zhao F."/>
            <person name="Cao W."/>
        </authorList>
    </citation>
    <scope>NUCLEOTIDE SEQUENCE</scope>
    <source>
        <strain evidence="1">Hyas-2018</strain>
    </source>
</reference>
<evidence type="ECO:0000313" key="2">
    <source>
        <dbReference type="Proteomes" id="UP000821845"/>
    </source>
</evidence>
<organism evidence="1 2">
    <name type="scientific">Hyalomma asiaticum</name>
    <name type="common">Tick</name>
    <dbReference type="NCBI Taxonomy" id="266040"/>
    <lineage>
        <taxon>Eukaryota</taxon>
        <taxon>Metazoa</taxon>
        <taxon>Ecdysozoa</taxon>
        <taxon>Arthropoda</taxon>
        <taxon>Chelicerata</taxon>
        <taxon>Arachnida</taxon>
        <taxon>Acari</taxon>
        <taxon>Parasitiformes</taxon>
        <taxon>Ixodida</taxon>
        <taxon>Ixodoidea</taxon>
        <taxon>Ixodidae</taxon>
        <taxon>Hyalomminae</taxon>
        <taxon>Hyalomma</taxon>
    </lineage>
</organism>
<dbReference type="Proteomes" id="UP000821845">
    <property type="component" value="Chromosome 2"/>
</dbReference>
<protein>
    <submittedName>
        <fullName evidence="1">Uncharacterized protein</fullName>
    </submittedName>
</protein>
<keyword evidence="2" id="KW-1185">Reference proteome</keyword>